<dbReference type="EMBL" id="FCOE02000013">
    <property type="protein sequence ID" value="SAK73248.1"/>
    <property type="molecule type" value="Genomic_DNA"/>
</dbReference>
<organism evidence="1 2">
    <name type="scientific">Caballeronia pedi</name>
    <dbReference type="NCBI Taxonomy" id="1777141"/>
    <lineage>
        <taxon>Bacteria</taxon>
        <taxon>Pseudomonadati</taxon>
        <taxon>Pseudomonadota</taxon>
        <taxon>Betaproteobacteria</taxon>
        <taxon>Burkholderiales</taxon>
        <taxon>Burkholderiaceae</taxon>
        <taxon>Caballeronia</taxon>
    </lineage>
</organism>
<dbReference type="NCBIfam" id="TIGR01509">
    <property type="entry name" value="HAD-SF-IA-v3"/>
    <property type="match status" value="1"/>
</dbReference>
<dbReference type="AlphaFoldDB" id="A0A158BT23"/>
<dbReference type="GO" id="GO:0005829">
    <property type="term" value="C:cytosol"/>
    <property type="evidence" value="ECO:0007669"/>
    <property type="project" value="TreeGrafter"/>
</dbReference>
<sequence length="220" mass="23548">MPHAAIFDIDGTLIDSVDLHALAWHEAFAHFGHEVSFEQARSQIGKGGDKLMPVFLSDAQLRDHGKQLESWRGTHFKANYLSMVRPFAAVPELLKKLREAGVKLAVASSAKKDELEVYLKIAAIADLLDVTVSSEDVEQSKPAPDVFKVALQKLEVSPDGAIVIGDSPYDAQAASKTGLHTIGLLSGAFPEQSLRDAGCVAVYPGPAGLLANLARSPLLV</sequence>
<gene>
    <name evidence="1" type="ORF">AWB80_04070</name>
</gene>
<dbReference type="InterPro" id="IPR006439">
    <property type="entry name" value="HAD-SF_hydro_IA"/>
</dbReference>
<dbReference type="OrthoDB" id="5293434at2"/>
<accession>A0A158BT23</accession>
<dbReference type="STRING" id="1777141.AWB80_04070"/>
<keyword evidence="2" id="KW-1185">Reference proteome</keyword>
<dbReference type="SFLD" id="SFLDG01129">
    <property type="entry name" value="C1.5:_HAD__Beta-PGM__Phosphata"/>
    <property type="match status" value="1"/>
</dbReference>
<dbReference type="SUPFAM" id="SSF56784">
    <property type="entry name" value="HAD-like"/>
    <property type="match status" value="1"/>
</dbReference>
<dbReference type="InterPro" id="IPR036412">
    <property type="entry name" value="HAD-like_sf"/>
</dbReference>
<comment type="caution">
    <text evidence="1">The sequence shown here is derived from an EMBL/GenBank/DDBJ whole genome shotgun (WGS) entry which is preliminary data.</text>
</comment>
<protein>
    <submittedName>
        <fullName evidence="1">HAD family hydrolase</fullName>
    </submittedName>
</protein>
<name>A0A158BT23_9BURK</name>
<dbReference type="Gene3D" id="1.10.150.240">
    <property type="entry name" value="Putative phosphatase, domain 2"/>
    <property type="match status" value="1"/>
</dbReference>
<dbReference type="InterPro" id="IPR023198">
    <property type="entry name" value="PGP-like_dom2"/>
</dbReference>
<dbReference type="SFLD" id="SFLDG01135">
    <property type="entry name" value="C1.5.6:_HAD__Beta-PGM__Phospha"/>
    <property type="match status" value="1"/>
</dbReference>
<proteinExistence type="predicted"/>
<dbReference type="SFLD" id="SFLDS00003">
    <property type="entry name" value="Haloacid_Dehalogenase"/>
    <property type="match status" value="1"/>
</dbReference>
<dbReference type="PRINTS" id="PR00413">
    <property type="entry name" value="HADHALOGNASE"/>
</dbReference>
<evidence type="ECO:0000313" key="1">
    <source>
        <dbReference type="EMBL" id="SAK73248.1"/>
    </source>
</evidence>
<dbReference type="Pfam" id="PF13419">
    <property type="entry name" value="HAD_2"/>
    <property type="match status" value="1"/>
</dbReference>
<dbReference type="Proteomes" id="UP000054911">
    <property type="component" value="Unassembled WGS sequence"/>
</dbReference>
<keyword evidence="1" id="KW-0378">Hydrolase</keyword>
<evidence type="ECO:0000313" key="2">
    <source>
        <dbReference type="Proteomes" id="UP000054911"/>
    </source>
</evidence>
<dbReference type="GO" id="GO:0008967">
    <property type="term" value="F:phosphoglycolate phosphatase activity"/>
    <property type="evidence" value="ECO:0007669"/>
    <property type="project" value="TreeGrafter"/>
</dbReference>
<dbReference type="Gene3D" id="3.40.50.1000">
    <property type="entry name" value="HAD superfamily/HAD-like"/>
    <property type="match status" value="1"/>
</dbReference>
<dbReference type="GO" id="GO:0006281">
    <property type="term" value="P:DNA repair"/>
    <property type="evidence" value="ECO:0007669"/>
    <property type="project" value="TreeGrafter"/>
</dbReference>
<dbReference type="NCBIfam" id="TIGR01549">
    <property type="entry name" value="HAD-SF-IA-v1"/>
    <property type="match status" value="1"/>
</dbReference>
<dbReference type="InterPro" id="IPR050155">
    <property type="entry name" value="HAD-like_hydrolase_sf"/>
</dbReference>
<dbReference type="InterPro" id="IPR041492">
    <property type="entry name" value="HAD_2"/>
</dbReference>
<dbReference type="RefSeq" id="WP_061176481.1">
    <property type="nucleotide sequence ID" value="NZ_FCOE02000013.1"/>
</dbReference>
<dbReference type="PANTHER" id="PTHR43434:SF16">
    <property type="entry name" value="BLL8046 PROTEIN"/>
    <property type="match status" value="1"/>
</dbReference>
<dbReference type="PANTHER" id="PTHR43434">
    <property type="entry name" value="PHOSPHOGLYCOLATE PHOSPHATASE"/>
    <property type="match status" value="1"/>
</dbReference>
<reference evidence="1" key="1">
    <citation type="submission" date="2016-01" db="EMBL/GenBank/DDBJ databases">
        <authorList>
            <person name="Peeters C."/>
        </authorList>
    </citation>
    <scope>NUCLEOTIDE SEQUENCE [LARGE SCALE GENOMIC DNA]</scope>
    <source>
        <strain evidence="1">LMG 29323</strain>
    </source>
</reference>
<dbReference type="InterPro" id="IPR023214">
    <property type="entry name" value="HAD_sf"/>
</dbReference>